<accession>A0A8C7XKG3</accession>
<evidence type="ECO:0000313" key="3">
    <source>
        <dbReference type="Ensembl" id="ENSOSIP00000013813.1"/>
    </source>
</evidence>
<evidence type="ECO:0000256" key="2">
    <source>
        <dbReference type="SAM" id="MobiDB-lite"/>
    </source>
</evidence>
<dbReference type="AlphaFoldDB" id="A0A8C7XKG3"/>
<sequence length="295" mass="32515">MATGGFKPNATTDFLEEWKAKREKMRAKMLGDIAAATGANSRHAPPAGDSPERGASAGNCHPSPCAVVRSSSGGALRRAEEEAAHHPVSLESSPRKATPQADKAPCASPDSSPMACNDAEKESPSPGKGKEKKSSGPSARKGKGQIEKRKLREKRRSTGVVSIPSNESLDELDDEDVGEKDRRDEEELVQANTCQNEAMTADPTSITVRSLHTQEWCGHWIYQRCFVFLCFQELDFAFKENTKLLKVIEDKEDLIGKLKEEIDLLNRDLDDIEDENEQLKQENKTLLKVVGQLTR</sequence>
<feature type="region of interest" description="Disordered" evidence="2">
    <location>
        <begin position="29"/>
        <end position="184"/>
    </location>
</feature>
<dbReference type="Proteomes" id="UP000694383">
    <property type="component" value="Unplaced"/>
</dbReference>
<dbReference type="Ensembl" id="ENSOSIT00000014616.1">
    <property type="protein sequence ID" value="ENSOSIP00000013813.1"/>
    <property type="gene ID" value="ENSOSIG00000007906.1"/>
</dbReference>
<dbReference type="GO" id="GO:0043065">
    <property type="term" value="P:positive regulation of apoptotic process"/>
    <property type="evidence" value="ECO:0007669"/>
    <property type="project" value="TreeGrafter"/>
</dbReference>
<evidence type="ECO:0000256" key="1">
    <source>
        <dbReference type="SAM" id="Coils"/>
    </source>
</evidence>
<feature type="coiled-coil region" evidence="1">
    <location>
        <begin position="241"/>
        <end position="289"/>
    </location>
</feature>
<dbReference type="GeneTree" id="ENSGT00390000000406"/>
<dbReference type="GO" id="GO:0005737">
    <property type="term" value="C:cytoplasm"/>
    <property type="evidence" value="ECO:0007669"/>
    <property type="project" value="TreeGrafter"/>
</dbReference>
<dbReference type="GO" id="GO:0006915">
    <property type="term" value="P:apoptotic process"/>
    <property type="evidence" value="ECO:0007669"/>
    <property type="project" value="InterPro"/>
</dbReference>
<name>A0A8C7XKG3_9TELE</name>
<keyword evidence="4" id="KW-1185">Reference proteome</keyword>
<dbReference type="PANTHER" id="PTHR15093">
    <property type="entry name" value="PROSTATE APOPTOSIS RESPONSE PROTEIN PAR-4"/>
    <property type="match status" value="1"/>
</dbReference>
<proteinExistence type="predicted"/>
<feature type="compositionally biased region" description="Acidic residues" evidence="2">
    <location>
        <begin position="168"/>
        <end position="178"/>
    </location>
</feature>
<organism evidence="3 4">
    <name type="scientific">Oryzias sinensis</name>
    <name type="common">Chinese medaka</name>
    <dbReference type="NCBI Taxonomy" id="183150"/>
    <lineage>
        <taxon>Eukaryota</taxon>
        <taxon>Metazoa</taxon>
        <taxon>Chordata</taxon>
        <taxon>Craniata</taxon>
        <taxon>Vertebrata</taxon>
        <taxon>Euteleostomi</taxon>
        <taxon>Actinopterygii</taxon>
        <taxon>Neopterygii</taxon>
        <taxon>Teleostei</taxon>
        <taxon>Neoteleostei</taxon>
        <taxon>Acanthomorphata</taxon>
        <taxon>Ovalentaria</taxon>
        <taxon>Atherinomorphae</taxon>
        <taxon>Beloniformes</taxon>
        <taxon>Adrianichthyidae</taxon>
        <taxon>Oryziinae</taxon>
        <taxon>Oryzias</taxon>
    </lineage>
</organism>
<reference evidence="3" key="2">
    <citation type="submission" date="2025-09" db="UniProtKB">
        <authorList>
            <consortium name="Ensembl"/>
        </authorList>
    </citation>
    <scope>IDENTIFICATION</scope>
</reference>
<feature type="compositionally biased region" description="Basic and acidic residues" evidence="2">
    <location>
        <begin position="118"/>
        <end position="134"/>
    </location>
</feature>
<protein>
    <submittedName>
        <fullName evidence="3">PRKC, apoptosis, WT1, regulator</fullName>
    </submittedName>
</protein>
<evidence type="ECO:0000313" key="4">
    <source>
        <dbReference type="Proteomes" id="UP000694383"/>
    </source>
</evidence>
<reference evidence="3" key="1">
    <citation type="submission" date="2025-08" db="UniProtKB">
        <authorList>
            <consortium name="Ensembl"/>
        </authorList>
    </citation>
    <scope>IDENTIFICATION</scope>
</reference>
<keyword evidence="1" id="KW-0175">Coiled coil</keyword>
<dbReference type="InterPro" id="IPR026117">
    <property type="entry name" value="Par-4"/>
</dbReference>
<dbReference type="PANTHER" id="PTHR15093:SF1">
    <property type="entry name" value="PRKC APOPTOSIS WT1 REGULATOR PROTEIN"/>
    <property type="match status" value="1"/>
</dbReference>